<evidence type="ECO:0000256" key="7">
    <source>
        <dbReference type="ARBA" id="ARBA00023136"/>
    </source>
</evidence>
<feature type="transmembrane region" description="Helical" evidence="8">
    <location>
        <begin position="372"/>
        <end position="398"/>
    </location>
</feature>
<dbReference type="Proteomes" id="UP001153050">
    <property type="component" value="Unassembled WGS sequence"/>
</dbReference>
<proteinExistence type="inferred from homology"/>
<feature type="transmembrane region" description="Helical" evidence="8">
    <location>
        <begin position="300"/>
        <end position="319"/>
    </location>
</feature>
<dbReference type="PRINTS" id="PR00758">
    <property type="entry name" value="ARSENICPUMP"/>
</dbReference>
<keyword evidence="5 8" id="KW-0812">Transmembrane</keyword>
<sequence length="436" mass="44966">MSTAAAITACAGYPYGLGQGGSERGFSKLTLIGAAALLILLLTYAGVAVGTIPGLRLDRAGIALLGGAAMIAIGALSLEDAYRAISFDTITLLLGMMIVVAHLKVSGAFRALGAVAIEHAHAPFMLLVMVTLLTGVLSAFLVNDAICLVLAPIVVHVTRVINRNPVPYLIATATASNCGSVATITGNPQNMVIGALSGISYPAFSAALAPVALFGLVAVVVIVRIVYRAEFARNAELSPEVYRGRMLPGQVLKAVVVCIGLAIAFFAGVPVAKAALIGGAVLLVTRAIKPARIYREIDGPLLFMFAGLFIVVAGAEKTLLTPDIIASAKGLGLDDVWRLSGFTAVLSNIMSNVPAVLALRPFIPGLEDPERAWLVVAMSSTLAGNFTLLGSVANLIVAEHARVSGTPLSFAAFFKVGLPLTLVTLLAGTAWLALGF</sequence>
<feature type="transmembrane region" description="Helical" evidence="8">
    <location>
        <begin position="166"/>
        <end position="184"/>
    </location>
</feature>
<dbReference type="EMBL" id="CAKXZT010000176">
    <property type="protein sequence ID" value="CAH2409201.1"/>
    <property type="molecule type" value="Genomic_DNA"/>
</dbReference>
<evidence type="ECO:0000259" key="9">
    <source>
        <dbReference type="Pfam" id="PF03600"/>
    </source>
</evidence>
<dbReference type="CDD" id="cd01117">
    <property type="entry name" value="YbiR_permease"/>
    <property type="match status" value="1"/>
</dbReference>
<organism evidence="10 11">
    <name type="scientific">Mesorhizobium escarrei</name>
    <dbReference type="NCBI Taxonomy" id="666018"/>
    <lineage>
        <taxon>Bacteria</taxon>
        <taxon>Pseudomonadati</taxon>
        <taxon>Pseudomonadota</taxon>
        <taxon>Alphaproteobacteria</taxon>
        <taxon>Hyphomicrobiales</taxon>
        <taxon>Phyllobacteriaceae</taxon>
        <taxon>Mesorhizobium</taxon>
    </lineage>
</organism>
<keyword evidence="6 8" id="KW-1133">Transmembrane helix</keyword>
<comment type="similarity">
    <text evidence="2">Belongs to the CitM (TC 2.A.11) transporter family.</text>
</comment>
<gene>
    <name evidence="10" type="ORF">MES5069_770045</name>
</gene>
<feature type="transmembrane region" description="Helical" evidence="8">
    <location>
        <begin position="339"/>
        <end position="360"/>
    </location>
</feature>
<feature type="transmembrane region" description="Helical" evidence="8">
    <location>
        <begin position="410"/>
        <end position="434"/>
    </location>
</feature>
<dbReference type="PANTHER" id="PTHR43302:SF5">
    <property type="entry name" value="TRANSPORTER ARSB-RELATED"/>
    <property type="match status" value="1"/>
</dbReference>
<accession>A0ABM9EIJ2</accession>
<comment type="subcellular location">
    <subcellularLocation>
        <location evidence="1">Cell membrane</location>
        <topology evidence="1">Multi-pass membrane protein</topology>
    </subcellularLocation>
</comment>
<keyword evidence="11" id="KW-1185">Reference proteome</keyword>
<evidence type="ECO:0000256" key="1">
    <source>
        <dbReference type="ARBA" id="ARBA00004651"/>
    </source>
</evidence>
<dbReference type="Pfam" id="PF03600">
    <property type="entry name" value="CitMHS"/>
    <property type="match status" value="1"/>
</dbReference>
<dbReference type="InterPro" id="IPR000802">
    <property type="entry name" value="Arsenical_pump_ArsB"/>
</dbReference>
<evidence type="ECO:0000313" key="10">
    <source>
        <dbReference type="EMBL" id="CAH2409201.1"/>
    </source>
</evidence>
<evidence type="ECO:0000313" key="11">
    <source>
        <dbReference type="Proteomes" id="UP001153050"/>
    </source>
</evidence>
<evidence type="ECO:0000256" key="6">
    <source>
        <dbReference type="ARBA" id="ARBA00022989"/>
    </source>
</evidence>
<dbReference type="PANTHER" id="PTHR43302">
    <property type="entry name" value="TRANSPORTER ARSB-RELATED"/>
    <property type="match status" value="1"/>
</dbReference>
<dbReference type="InterPro" id="IPR004680">
    <property type="entry name" value="Cit_transptr-like_dom"/>
</dbReference>
<evidence type="ECO:0000256" key="8">
    <source>
        <dbReference type="SAM" id="Phobius"/>
    </source>
</evidence>
<evidence type="ECO:0000256" key="4">
    <source>
        <dbReference type="ARBA" id="ARBA00022475"/>
    </source>
</evidence>
<feature type="transmembrane region" description="Helical" evidence="8">
    <location>
        <begin position="60"/>
        <end position="78"/>
    </location>
</feature>
<feature type="transmembrane region" description="Helical" evidence="8">
    <location>
        <begin position="124"/>
        <end position="154"/>
    </location>
</feature>
<comment type="caution">
    <text evidence="10">The sequence shown here is derived from an EMBL/GenBank/DDBJ whole genome shotgun (WGS) entry which is preliminary data.</text>
</comment>
<evidence type="ECO:0000256" key="2">
    <source>
        <dbReference type="ARBA" id="ARBA00009843"/>
    </source>
</evidence>
<protein>
    <submittedName>
        <fullName evidence="10">Transporter, YbiR family</fullName>
    </submittedName>
</protein>
<keyword evidence="3" id="KW-0813">Transport</keyword>
<keyword evidence="4" id="KW-1003">Cell membrane</keyword>
<evidence type="ECO:0000256" key="5">
    <source>
        <dbReference type="ARBA" id="ARBA00022692"/>
    </source>
</evidence>
<keyword evidence="7 8" id="KW-0472">Membrane</keyword>
<feature type="transmembrane region" description="Helical" evidence="8">
    <location>
        <begin position="204"/>
        <end position="227"/>
    </location>
</feature>
<feature type="transmembrane region" description="Helical" evidence="8">
    <location>
        <begin position="29"/>
        <end position="54"/>
    </location>
</feature>
<feature type="domain" description="Citrate transporter-like" evidence="9">
    <location>
        <begin position="57"/>
        <end position="366"/>
    </location>
</feature>
<reference evidence="10 11" key="1">
    <citation type="submission" date="2022-03" db="EMBL/GenBank/DDBJ databases">
        <authorList>
            <person name="Brunel B."/>
        </authorList>
    </citation>
    <scope>NUCLEOTIDE SEQUENCE [LARGE SCALE GENOMIC DNA]</scope>
    <source>
        <strain evidence="10">STM5069sample</strain>
    </source>
</reference>
<evidence type="ECO:0000256" key="3">
    <source>
        <dbReference type="ARBA" id="ARBA00022448"/>
    </source>
</evidence>
<feature type="transmembrane region" description="Helical" evidence="8">
    <location>
        <begin position="90"/>
        <end position="112"/>
    </location>
</feature>
<name>A0ABM9EIJ2_9HYPH</name>